<name>A0A7G2C3W6_9TRYP</name>
<proteinExistence type="predicted"/>
<dbReference type="EMBL" id="LR877147">
    <property type="protein sequence ID" value="CAD2214215.1"/>
    <property type="molecule type" value="Genomic_DNA"/>
</dbReference>
<organism evidence="1 2">
    <name type="scientific">Angomonas deanei</name>
    <dbReference type="NCBI Taxonomy" id="59799"/>
    <lineage>
        <taxon>Eukaryota</taxon>
        <taxon>Discoba</taxon>
        <taxon>Euglenozoa</taxon>
        <taxon>Kinetoplastea</taxon>
        <taxon>Metakinetoplastina</taxon>
        <taxon>Trypanosomatida</taxon>
        <taxon>Trypanosomatidae</taxon>
        <taxon>Strigomonadinae</taxon>
        <taxon>Angomonas</taxon>
    </lineage>
</organism>
<evidence type="ECO:0000313" key="1">
    <source>
        <dbReference type="EMBL" id="CAD2214215.1"/>
    </source>
</evidence>
<evidence type="ECO:0000313" key="2">
    <source>
        <dbReference type="Proteomes" id="UP000515908"/>
    </source>
</evidence>
<dbReference type="VEuPathDB" id="TriTrypDB:ADEAN_000165900"/>
<sequence>MGSLRAAEVSEMLRLQRDYRREHSKRLSLQQRTAELEQEEELLMEKEFRMRLKSLELQQQKEMNQLQQVFEAFENSASNSL</sequence>
<dbReference type="Proteomes" id="UP000515908">
    <property type="component" value="Chromosome 03"/>
</dbReference>
<reference evidence="1 2" key="1">
    <citation type="submission" date="2020-08" db="EMBL/GenBank/DDBJ databases">
        <authorList>
            <person name="Newling K."/>
            <person name="Davey J."/>
            <person name="Forrester S."/>
        </authorList>
    </citation>
    <scope>NUCLEOTIDE SEQUENCE [LARGE SCALE GENOMIC DNA]</scope>
    <source>
        <strain evidence="2">Crithidia deanei Carvalho (ATCC PRA-265)</strain>
    </source>
</reference>
<accession>A0A7G2C3W6</accession>
<protein>
    <submittedName>
        <fullName evidence="1">Uncharacterized protein</fullName>
    </submittedName>
</protein>
<gene>
    <name evidence="1" type="ORF">ADEAN_000165900</name>
</gene>
<dbReference type="AlphaFoldDB" id="A0A7G2C3W6"/>
<keyword evidence="2" id="KW-1185">Reference proteome</keyword>